<gene>
    <name evidence="1" type="ORF">S01H1_12657</name>
</gene>
<name>X0S2X7_9ZZZZ</name>
<sequence length="129" mass="14523">MSEKAKRKIWPPIVVGLIVLALVLCLVAIPSVQKYRAYETPNGVPRLRKNIGKRVQIPKRSYVVLGKKQTRGPDTGVLTHVGYRFNNESGFFDCEVHIEEEREEDRSVCTGLSPEQVQQVIVIDAPPVK</sequence>
<dbReference type="EMBL" id="BARS01006509">
    <property type="protein sequence ID" value="GAF69571.1"/>
    <property type="molecule type" value="Genomic_DNA"/>
</dbReference>
<evidence type="ECO:0000313" key="1">
    <source>
        <dbReference type="EMBL" id="GAF69571.1"/>
    </source>
</evidence>
<comment type="caution">
    <text evidence="1">The sequence shown here is derived from an EMBL/GenBank/DDBJ whole genome shotgun (WGS) entry which is preliminary data.</text>
</comment>
<accession>X0S2X7</accession>
<proteinExistence type="predicted"/>
<organism evidence="1">
    <name type="scientific">marine sediment metagenome</name>
    <dbReference type="NCBI Taxonomy" id="412755"/>
    <lineage>
        <taxon>unclassified sequences</taxon>
        <taxon>metagenomes</taxon>
        <taxon>ecological metagenomes</taxon>
    </lineage>
</organism>
<reference evidence="1" key="1">
    <citation type="journal article" date="2014" name="Front. Microbiol.">
        <title>High frequency of phylogenetically diverse reductive dehalogenase-homologous genes in deep subseafloor sedimentary metagenomes.</title>
        <authorList>
            <person name="Kawai M."/>
            <person name="Futagami T."/>
            <person name="Toyoda A."/>
            <person name="Takaki Y."/>
            <person name="Nishi S."/>
            <person name="Hori S."/>
            <person name="Arai W."/>
            <person name="Tsubouchi T."/>
            <person name="Morono Y."/>
            <person name="Uchiyama I."/>
            <person name="Ito T."/>
            <person name="Fujiyama A."/>
            <person name="Inagaki F."/>
            <person name="Takami H."/>
        </authorList>
    </citation>
    <scope>NUCLEOTIDE SEQUENCE</scope>
    <source>
        <strain evidence="1">Expedition CK06-06</strain>
    </source>
</reference>
<protein>
    <submittedName>
        <fullName evidence="1">Uncharacterized protein</fullName>
    </submittedName>
</protein>
<dbReference type="AlphaFoldDB" id="X0S2X7"/>